<dbReference type="RefSeq" id="WP_144001230.1">
    <property type="nucleotide sequence ID" value="NZ_CP040916.1"/>
</dbReference>
<dbReference type="Proteomes" id="UP000316806">
    <property type="component" value="Chromosome"/>
</dbReference>
<reference evidence="1 2" key="1">
    <citation type="journal article" date="2019" name="J. Ind. Microbiol. Biotechnol.">
        <title>The complete genomic sequence of Streptomyces spectabilis NRRL-2792 and identification of secondary metabolite biosynthetic gene clusters.</title>
        <authorList>
            <person name="Sinha A."/>
            <person name="Phillips-Salemka S."/>
            <person name="Niraula T.A."/>
            <person name="Short K.A."/>
            <person name="Niraula N.P."/>
        </authorList>
    </citation>
    <scope>NUCLEOTIDE SEQUENCE [LARGE SCALE GENOMIC DNA]</scope>
    <source>
        <strain evidence="1 2">NRRL 2792</strain>
    </source>
</reference>
<name>A0A516R1X9_STRST</name>
<gene>
    <name evidence="1" type="ORF">FH965_03020</name>
</gene>
<dbReference type="InterPro" id="IPR045428">
    <property type="entry name" value="EACC1"/>
</dbReference>
<organism evidence="1 2">
    <name type="scientific">Streptomyces spectabilis</name>
    <dbReference type="NCBI Taxonomy" id="68270"/>
    <lineage>
        <taxon>Bacteria</taxon>
        <taxon>Bacillati</taxon>
        <taxon>Actinomycetota</taxon>
        <taxon>Actinomycetes</taxon>
        <taxon>Kitasatosporales</taxon>
        <taxon>Streptomycetaceae</taxon>
        <taxon>Streptomyces</taxon>
    </lineage>
</organism>
<dbReference type="EMBL" id="CP040916">
    <property type="protein sequence ID" value="QDQ09654.1"/>
    <property type="molecule type" value="Genomic_DNA"/>
</dbReference>
<sequence length="133" mass="13755">MIVESRDSADESLWDWLRQEPALVGRVRHVAVPPRAGTLGTLGAVIVEGLITGAVSTFGGVLGRSLSVWLGQRRFRGVGPTTVTITVPGGRNVVVCSEGTTEVEHLVRLALDGGGKPRAAPTAASWAGTGAAM</sequence>
<accession>A0A516R1X9</accession>
<dbReference type="Pfam" id="PF19953">
    <property type="entry name" value="EACC1"/>
    <property type="match status" value="1"/>
</dbReference>
<evidence type="ECO:0000313" key="2">
    <source>
        <dbReference type="Proteomes" id="UP000316806"/>
    </source>
</evidence>
<proteinExistence type="predicted"/>
<evidence type="ECO:0000313" key="1">
    <source>
        <dbReference type="EMBL" id="QDQ09654.1"/>
    </source>
</evidence>
<dbReference type="AlphaFoldDB" id="A0A516R1X9"/>
<protein>
    <submittedName>
        <fullName evidence="1">Uncharacterized protein</fullName>
    </submittedName>
</protein>